<dbReference type="EMBL" id="LAZR01017240">
    <property type="protein sequence ID" value="KKM01250.1"/>
    <property type="molecule type" value="Genomic_DNA"/>
</dbReference>
<dbReference type="AlphaFoldDB" id="A0A0F9GR81"/>
<reference evidence="1" key="1">
    <citation type="journal article" date="2015" name="Nature">
        <title>Complex archaea that bridge the gap between prokaryotes and eukaryotes.</title>
        <authorList>
            <person name="Spang A."/>
            <person name="Saw J.H."/>
            <person name="Jorgensen S.L."/>
            <person name="Zaremba-Niedzwiedzka K."/>
            <person name="Martijn J."/>
            <person name="Lind A.E."/>
            <person name="van Eijk R."/>
            <person name="Schleper C."/>
            <person name="Guy L."/>
            <person name="Ettema T.J."/>
        </authorList>
    </citation>
    <scope>NUCLEOTIDE SEQUENCE</scope>
</reference>
<accession>A0A0F9GR81</accession>
<proteinExistence type="predicted"/>
<protein>
    <submittedName>
        <fullName evidence="1">Uncharacterized protein</fullName>
    </submittedName>
</protein>
<gene>
    <name evidence="1" type="ORF">LCGC14_1796320</name>
</gene>
<evidence type="ECO:0000313" key="1">
    <source>
        <dbReference type="EMBL" id="KKM01250.1"/>
    </source>
</evidence>
<organism evidence="1">
    <name type="scientific">marine sediment metagenome</name>
    <dbReference type="NCBI Taxonomy" id="412755"/>
    <lineage>
        <taxon>unclassified sequences</taxon>
        <taxon>metagenomes</taxon>
        <taxon>ecological metagenomes</taxon>
    </lineage>
</organism>
<comment type="caution">
    <text evidence="1">The sequence shown here is derived from an EMBL/GenBank/DDBJ whole genome shotgun (WGS) entry which is preliminary data.</text>
</comment>
<name>A0A0F9GR81_9ZZZZ</name>
<sequence>MLRLQRRARGYKVQAKDWNELVDRVNSTSKTILGKGGVKVQNSEKGIVISLAGRSYQMTNEPAVTTRVVNVDDTNDIPVFGCAGVVGQVDDAAGNYDWERILEVREPLARDAQNFVIASAKIYKVFTDGNTTDWSLGGLCWCAGVCAVSLVRWFATDQDDVILSRADCYAGQTYALANVDGPLQILWEEDFVGQSVHLAVVRWVDPKHEALLYENEAATTIPFACPCIPDRTNYATGLSGDKLALISPDTDAPLMVYVNIGGAVAQNGIGRAFYPMGPFLGRVNAAVSVGDPVGAETGVTTFRKDSFGFRVAAYLGQYDSKYWAILVRDTALPLLKATSDPTGDLQNVQTVDEDDSASGHDITVNVPGS</sequence>